<name>A0ABR7KZF7_9SPHI</name>
<gene>
    <name evidence="3" type="ORF">H7U22_21965</name>
</gene>
<feature type="signal peptide" evidence="1">
    <location>
        <begin position="1"/>
        <end position="21"/>
    </location>
</feature>
<dbReference type="Pfam" id="PF17185">
    <property type="entry name" value="NlpE_C"/>
    <property type="match status" value="1"/>
</dbReference>
<dbReference type="RefSeq" id="WP_187073513.1">
    <property type="nucleotide sequence ID" value="NZ_JACRYL010000035.1"/>
</dbReference>
<sequence>MRKLIKQAIVFAMLFGVAVTACNRDNKAEGEKSNIKTVKGLYSFGPEMKSFTLCEDGREYWVADSVKNLELSYSNLNFEKPYEPVYVELEGYFAKSDTATVSDDFDSTLVVTKVIKISKEIPDGPCAQ</sequence>
<protein>
    <recommendedName>
        <fullName evidence="2">NlpE C-terminal OB domain-containing protein</fullName>
    </recommendedName>
</protein>
<feature type="chain" id="PRO_5047130388" description="NlpE C-terminal OB domain-containing protein" evidence="1">
    <location>
        <begin position="22"/>
        <end position="128"/>
    </location>
</feature>
<dbReference type="Gene3D" id="2.40.50.540">
    <property type="match status" value="1"/>
</dbReference>
<evidence type="ECO:0000256" key="1">
    <source>
        <dbReference type="SAM" id="SignalP"/>
    </source>
</evidence>
<organism evidence="3 4">
    <name type="scientific">Pedobacter fastidiosus</name>
    <dbReference type="NCBI Taxonomy" id="2765361"/>
    <lineage>
        <taxon>Bacteria</taxon>
        <taxon>Pseudomonadati</taxon>
        <taxon>Bacteroidota</taxon>
        <taxon>Sphingobacteriia</taxon>
        <taxon>Sphingobacteriales</taxon>
        <taxon>Sphingobacteriaceae</taxon>
        <taxon>Pedobacter</taxon>
    </lineage>
</organism>
<keyword evidence="4" id="KW-1185">Reference proteome</keyword>
<keyword evidence="1" id="KW-0732">Signal</keyword>
<proteinExistence type="predicted"/>
<feature type="domain" description="NlpE C-terminal OB" evidence="2">
    <location>
        <begin position="35"/>
        <end position="119"/>
    </location>
</feature>
<reference evidence="3 4" key="1">
    <citation type="submission" date="2020-08" db="EMBL/GenBank/DDBJ databases">
        <authorList>
            <person name="Sun Q."/>
            <person name="Inoue M."/>
        </authorList>
    </citation>
    <scope>NUCLEOTIDE SEQUENCE [LARGE SCALE GENOMIC DNA]</scope>
    <source>
        <strain evidence="3 4">CCM 8938</strain>
    </source>
</reference>
<dbReference type="InterPro" id="IPR033450">
    <property type="entry name" value="NlpE_C"/>
</dbReference>
<accession>A0ABR7KZF7</accession>
<evidence type="ECO:0000313" key="3">
    <source>
        <dbReference type="EMBL" id="MBC6113093.1"/>
    </source>
</evidence>
<dbReference type="InterPro" id="IPR038139">
    <property type="entry name" value="NlpE_C_sf"/>
</dbReference>
<dbReference type="Proteomes" id="UP000652755">
    <property type="component" value="Unassembled WGS sequence"/>
</dbReference>
<comment type="caution">
    <text evidence="3">The sequence shown here is derived from an EMBL/GenBank/DDBJ whole genome shotgun (WGS) entry which is preliminary data.</text>
</comment>
<dbReference type="PROSITE" id="PS51257">
    <property type="entry name" value="PROKAR_LIPOPROTEIN"/>
    <property type="match status" value="1"/>
</dbReference>
<evidence type="ECO:0000313" key="4">
    <source>
        <dbReference type="Proteomes" id="UP000652755"/>
    </source>
</evidence>
<dbReference type="EMBL" id="JACRYL010000035">
    <property type="protein sequence ID" value="MBC6113093.1"/>
    <property type="molecule type" value="Genomic_DNA"/>
</dbReference>
<evidence type="ECO:0000259" key="2">
    <source>
        <dbReference type="Pfam" id="PF17185"/>
    </source>
</evidence>